<feature type="compositionally biased region" description="Low complexity" evidence="1">
    <location>
        <begin position="117"/>
        <end position="129"/>
    </location>
</feature>
<dbReference type="AlphaFoldDB" id="A0A5J6HAD9"/>
<feature type="region of interest" description="Disordered" evidence="1">
    <location>
        <begin position="99"/>
        <end position="129"/>
    </location>
</feature>
<dbReference type="Pfam" id="PF05598">
    <property type="entry name" value="DUF772"/>
    <property type="match status" value="1"/>
</dbReference>
<evidence type="ECO:0000256" key="1">
    <source>
        <dbReference type="SAM" id="MobiDB-lite"/>
    </source>
</evidence>
<organism evidence="3 4">
    <name type="scientific">Streptomyces alboniger</name>
    <dbReference type="NCBI Taxonomy" id="132473"/>
    <lineage>
        <taxon>Bacteria</taxon>
        <taxon>Bacillati</taxon>
        <taxon>Actinomycetota</taxon>
        <taxon>Actinomycetes</taxon>
        <taxon>Kitasatosporales</taxon>
        <taxon>Streptomycetaceae</taxon>
        <taxon>Streptomyces</taxon>
        <taxon>Streptomyces aurantiacus group</taxon>
    </lineage>
</organism>
<dbReference type="KEGG" id="salw:CP975_02815"/>
<evidence type="ECO:0000259" key="2">
    <source>
        <dbReference type="Pfam" id="PF05598"/>
    </source>
</evidence>
<dbReference type="OrthoDB" id="4334464at2"/>
<dbReference type="EMBL" id="CP023695">
    <property type="protein sequence ID" value="QEV16578.1"/>
    <property type="molecule type" value="Genomic_DNA"/>
</dbReference>
<feature type="domain" description="Transposase InsH N-terminal" evidence="2">
    <location>
        <begin position="3"/>
        <end position="50"/>
    </location>
</feature>
<evidence type="ECO:0000313" key="3">
    <source>
        <dbReference type="EMBL" id="QEV16578.1"/>
    </source>
</evidence>
<sequence>MVSVLQFAEDLSDRAAAQAARTRIDWKYALGLELEDTGFDYSLLCDFRDRLVEGDVADRMLRVMLTRLTEAGQGGGLRLPGGCRRLCLLRQRRLVLHTAGLRGGPQASGATAPGPRPTSRTPLSTPHRL</sequence>
<dbReference type="Proteomes" id="UP000326553">
    <property type="component" value="Chromosome"/>
</dbReference>
<protein>
    <submittedName>
        <fullName evidence="3">Transposase</fullName>
    </submittedName>
</protein>
<evidence type="ECO:0000313" key="4">
    <source>
        <dbReference type="Proteomes" id="UP000326553"/>
    </source>
</evidence>
<dbReference type="InterPro" id="IPR008490">
    <property type="entry name" value="Transposase_InsH_N"/>
</dbReference>
<keyword evidence="4" id="KW-1185">Reference proteome</keyword>
<name>A0A5J6HAD9_STRAD</name>
<reference evidence="3 4" key="1">
    <citation type="submission" date="2017-09" db="EMBL/GenBank/DDBJ databases">
        <authorList>
            <person name="Lee N."/>
            <person name="Cho B.-K."/>
        </authorList>
    </citation>
    <scope>NUCLEOTIDE SEQUENCE [LARGE SCALE GENOMIC DNA]</scope>
    <source>
        <strain evidence="3 4">ATCC 12461</strain>
    </source>
</reference>
<accession>A0A5J6HAD9</accession>
<proteinExistence type="predicted"/>
<gene>
    <name evidence="3" type="ORF">CP975_02815</name>
</gene>